<dbReference type="EMBL" id="VKHP01000228">
    <property type="protein sequence ID" value="NEV01269.1"/>
    <property type="molecule type" value="Genomic_DNA"/>
</dbReference>
<dbReference type="Proteomes" id="UP000468531">
    <property type="component" value="Unassembled WGS sequence"/>
</dbReference>
<feature type="compositionally biased region" description="Low complexity" evidence="1">
    <location>
        <begin position="44"/>
        <end position="69"/>
    </location>
</feature>
<dbReference type="NCBIfam" id="NF047414">
    <property type="entry name" value="BRANT_His_rich"/>
    <property type="match status" value="1"/>
</dbReference>
<reference evidence="3 4" key="1">
    <citation type="journal article" date="2020" name="Arch. Microbiol.">
        <title>Bradyrhizobium uaiense sp. nov., a new highly efficient cowpea symbiont.</title>
        <authorList>
            <person name="Cabral Michel D."/>
            <person name="Azarias Guimaraes A."/>
            <person name="Martins da Costa E."/>
            <person name="Soares de Carvalho T."/>
            <person name="Balsanelli E."/>
            <person name="Willems A."/>
            <person name="Maltempi de Souza E."/>
            <person name="de Souza Moreira F.M."/>
        </authorList>
    </citation>
    <scope>NUCLEOTIDE SEQUENCE [LARGE SCALE GENOMIC DNA]</scope>
    <source>
        <strain evidence="3 4">UFLA 03-164</strain>
    </source>
</reference>
<proteinExistence type="predicted"/>
<accession>A0A6P1BSG4</accession>
<dbReference type="AlphaFoldDB" id="A0A6P1BSG4"/>
<feature type="chain" id="PRO_5026968000" description="Acid-shock protein" evidence="2">
    <location>
        <begin position="42"/>
        <end position="135"/>
    </location>
</feature>
<evidence type="ECO:0000313" key="3">
    <source>
        <dbReference type="EMBL" id="NEV01269.1"/>
    </source>
</evidence>
<gene>
    <name evidence="3" type="ORF">FNJ47_37105</name>
</gene>
<comment type="caution">
    <text evidence="3">The sequence shown here is derived from an EMBL/GenBank/DDBJ whole genome shotgun (WGS) entry which is preliminary data.</text>
</comment>
<evidence type="ECO:0000256" key="2">
    <source>
        <dbReference type="SAM" id="SignalP"/>
    </source>
</evidence>
<organism evidence="3 4">
    <name type="scientific">Bradyrhizobium uaiense</name>
    <dbReference type="NCBI Taxonomy" id="2594946"/>
    <lineage>
        <taxon>Bacteria</taxon>
        <taxon>Pseudomonadati</taxon>
        <taxon>Pseudomonadota</taxon>
        <taxon>Alphaproteobacteria</taxon>
        <taxon>Hyphomicrobiales</taxon>
        <taxon>Nitrobacteraceae</taxon>
        <taxon>Bradyrhizobium</taxon>
    </lineage>
</organism>
<dbReference type="InterPro" id="IPR058098">
    <property type="entry name" value="BRANT-like"/>
</dbReference>
<keyword evidence="2" id="KW-0732">Signal</keyword>
<feature type="signal peptide" evidence="2">
    <location>
        <begin position="1"/>
        <end position="41"/>
    </location>
</feature>
<evidence type="ECO:0000313" key="4">
    <source>
        <dbReference type="Proteomes" id="UP000468531"/>
    </source>
</evidence>
<evidence type="ECO:0008006" key="5">
    <source>
        <dbReference type="Google" id="ProtNLM"/>
    </source>
</evidence>
<feature type="region of interest" description="Disordered" evidence="1">
    <location>
        <begin position="44"/>
        <end position="77"/>
    </location>
</feature>
<protein>
    <recommendedName>
        <fullName evidence="5">Acid-shock protein</fullName>
    </recommendedName>
</protein>
<name>A0A6P1BSG4_9BRAD</name>
<sequence length="135" mass="14337">MIGEADHPAGDLSIPKRRTTMLKSISAALLAMSVIAAPALAAETSKTATPAPATTTAPATTAPATKAAPVIKSEQLPSKVRNANAKMHHEHYRHHRHHKHMGMLKVKSPKHATKHASKHVSAKIATKHVVPAKRG</sequence>
<evidence type="ECO:0000256" key="1">
    <source>
        <dbReference type="SAM" id="MobiDB-lite"/>
    </source>
</evidence>
<keyword evidence="4" id="KW-1185">Reference proteome</keyword>